<dbReference type="SMART" id="SM00857">
    <property type="entry name" value="Resolvase"/>
    <property type="match status" value="1"/>
</dbReference>
<evidence type="ECO:0000313" key="6">
    <source>
        <dbReference type="Proteomes" id="UP001057520"/>
    </source>
</evidence>
<dbReference type="Gene3D" id="3.40.50.1390">
    <property type="entry name" value="Resolvase, N-terminal catalytic domain"/>
    <property type="match status" value="1"/>
</dbReference>
<feature type="region of interest" description="Disordered" evidence="3">
    <location>
        <begin position="141"/>
        <end position="161"/>
    </location>
</feature>
<evidence type="ECO:0000256" key="3">
    <source>
        <dbReference type="SAM" id="MobiDB-lite"/>
    </source>
</evidence>
<evidence type="ECO:0000256" key="1">
    <source>
        <dbReference type="ARBA" id="ARBA00023125"/>
    </source>
</evidence>
<dbReference type="Pfam" id="PF00239">
    <property type="entry name" value="Resolvase"/>
    <property type="match status" value="1"/>
</dbReference>
<name>A0ABY4ZT78_9CAUL</name>
<dbReference type="InterPro" id="IPR006119">
    <property type="entry name" value="Resolv_N"/>
</dbReference>
<keyword evidence="2" id="KW-0233">DNA recombination</keyword>
<dbReference type="InterPro" id="IPR036162">
    <property type="entry name" value="Resolvase-like_N_sf"/>
</dbReference>
<protein>
    <submittedName>
        <fullName evidence="5">Recombinase family protein</fullName>
    </submittedName>
</protein>
<dbReference type="PANTHER" id="PTHR30461:SF2">
    <property type="entry name" value="SERINE RECOMBINASE PINE-RELATED"/>
    <property type="match status" value="1"/>
</dbReference>
<dbReference type="InterPro" id="IPR050639">
    <property type="entry name" value="SSR_resolvase"/>
</dbReference>
<keyword evidence="6" id="KW-1185">Reference proteome</keyword>
<organism evidence="5 6">
    <name type="scientific">Caulobacter segnis</name>
    <dbReference type="NCBI Taxonomy" id="88688"/>
    <lineage>
        <taxon>Bacteria</taxon>
        <taxon>Pseudomonadati</taxon>
        <taxon>Pseudomonadota</taxon>
        <taxon>Alphaproteobacteria</taxon>
        <taxon>Caulobacterales</taxon>
        <taxon>Caulobacteraceae</taxon>
        <taxon>Caulobacter</taxon>
    </lineage>
</organism>
<reference evidence="5 6" key="1">
    <citation type="submission" date="2022-04" db="EMBL/GenBank/DDBJ databases">
        <title>Genome sequence of soybean root-associated Caulobacter segnis RL271.</title>
        <authorList>
            <person name="Longley R."/>
            <person name="Bonito G."/>
            <person name="Trigodet F."/>
            <person name="Crosson S."/>
            <person name="Fiebig A."/>
        </authorList>
    </citation>
    <scope>NUCLEOTIDE SEQUENCE [LARGE SCALE GENOMIC DNA]</scope>
    <source>
        <strain evidence="5 6">RL271</strain>
    </source>
</reference>
<gene>
    <name evidence="5" type="ORF">MZV50_25675</name>
</gene>
<accession>A0ABY4ZT78</accession>
<dbReference type="SUPFAM" id="SSF53041">
    <property type="entry name" value="Resolvase-like"/>
    <property type="match status" value="1"/>
</dbReference>
<dbReference type="CDD" id="cd03768">
    <property type="entry name" value="SR_ResInv"/>
    <property type="match status" value="1"/>
</dbReference>
<evidence type="ECO:0000313" key="5">
    <source>
        <dbReference type="EMBL" id="USQ95885.1"/>
    </source>
</evidence>
<sequence>MKAVAYFRVSTQAQGRSGLGLEAQEAAVLDYAGRVDATVIATFTEVESGKRNSRPQLEAALRFARQTGAVLLIAKLDRLSRNAAFLLTLRDSGVRFRAADMPDASDLTIGLMAVIAQAEREAISKRTKEALAVVKHRLRENGEHTSQRSGRTIGRLGNPNGTRHLRHAGRSNSAAIAALKANADGRALELASQVERLRAEGITSFSQLAKALNRTGILTPRRGRWHAATVRALVRRVSD</sequence>
<evidence type="ECO:0000259" key="4">
    <source>
        <dbReference type="PROSITE" id="PS51736"/>
    </source>
</evidence>
<dbReference type="PANTHER" id="PTHR30461">
    <property type="entry name" value="DNA-INVERTASE FROM LAMBDOID PROPHAGE"/>
    <property type="match status" value="1"/>
</dbReference>
<feature type="domain" description="Resolvase/invertase-type recombinase catalytic" evidence="4">
    <location>
        <begin position="2"/>
        <end position="138"/>
    </location>
</feature>
<dbReference type="EMBL" id="CP096040">
    <property type="protein sequence ID" value="USQ95885.1"/>
    <property type="molecule type" value="Genomic_DNA"/>
</dbReference>
<keyword evidence="1" id="KW-0238">DNA-binding</keyword>
<proteinExistence type="predicted"/>
<dbReference type="PROSITE" id="PS51736">
    <property type="entry name" value="RECOMBINASES_3"/>
    <property type="match status" value="1"/>
</dbReference>
<dbReference type="Proteomes" id="UP001057520">
    <property type="component" value="Chromosome"/>
</dbReference>
<evidence type="ECO:0000256" key="2">
    <source>
        <dbReference type="ARBA" id="ARBA00023172"/>
    </source>
</evidence>